<keyword evidence="3" id="KW-0560">Oxidoreductase</keyword>
<dbReference type="FunFam" id="3.20.20.100:FF:000002">
    <property type="entry name" value="2,5-diketo-D-gluconic acid reductase A"/>
    <property type="match status" value="1"/>
</dbReference>
<evidence type="ECO:0000259" key="4">
    <source>
        <dbReference type="Pfam" id="PF00248"/>
    </source>
</evidence>
<dbReference type="Proteomes" id="UP000595001">
    <property type="component" value="Chromosome"/>
</dbReference>
<dbReference type="PRINTS" id="PR00069">
    <property type="entry name" value="ALDKETRDTASE"/>
</dbReference>
<dbReference type="KEGG" id="hlt:I7X12_16555"/>
<organism evidence="5 6">
    <name type="scientific">Halosimplex litoreum</name>
    <dbReference type="NCBI Taxonomy" id="1198301"/>
    <lineage>
        <taxon>Archaea</taxon>
        <taxon>Methanobacteriati</taxon>
        <taxon>Methanobacteriota</taxon>
        <taxon>Stenosarchaea group</taxon>
        <taxon>Halobacteria</taxon>
        <taxon>Halobacteriales</taxon>
        <taxon>Haloarculaceae</taxon>
        <taxon>Halosimplex</taxon>
    </lineage>
</organism>
<dbReference type="PANTHER" id="PTHR43827:SF3">
    <property type="entry name" value="NADP-DEPENDENT OXIDOREDUCTASE DOMAIN-CONTAINING PROTEIN"/>
    <property type="match status" value="1"/>
</dbReference>
<dbReference type="AlphaFoldDB" id="A0A7U3WT79"/>
<keyword evidence="6" id="KW-1185">Reference proteome</keyword>
<dbReference type="PROSITE" id="PS00798">
    <property type="entry name" value="ALDOKETO_REDUCTASE_1"/>
    <property type="match status" value="1"/>
</dbReference>
<dbReference type="InterPro" id="IPR018170">
    <property type="entry name" value="Aldo/ket_reductase_CS"/>
</dbReference>
<dbReference type="PIRSF" id="PIRSF000097">
    <property type="entry name" value="AKR"/>
    <property type="match status" value="1"/>
</dbReference>
<dbReference type="GO" id="GO:0016616">
    <property type="term" value="F:oxidoreductase activity, acting on the CH-OH group of donors, NAD or NADP as acceptor"/>
    <property type="evidence" value="ECO:0007669"/>
    <property type="project" value="UniProtKB-ARBA"/>
</dbReference>
<keyword evidence="2" id="KW-0521">NADP</keyword>
<evidence type="ECO:0000256" key="1">
    <source>
        <dbReference type="ARBA" id="ARBA00007905"/>
    </source>
</evidence>
<dbReference type="EMBL" id="CP065856">
    <property type="protein sequence ID" value="QPV65143.1"/>
    <property type="molecule type" value="Genomic_DNA"/>
</dbReference>
<dbReference type="PANTHER" id="PTHR43827">
    <property type="entry name" value="2,5-DIKETO-D-GLUCONIC ACID REDUCTASE"/>
    <property type="match status" value="1"/>
</dbReference>
<dbReference type="SUPFAM" id="SSF51430">
    <property type="entry name" value="NAD(P)-linked oxidoreductase"/>
    <property type="match status" value="1"/>
</dbReference>
<sequence>MPTFGLGTWENENPQQCAESVRTALEMGYRHIDTAQIYGNESAVGDGIAAAGVPREEVFLATKVWIDHLDRDGVIETTEESLDKLGVDSVDLLYVHWPSRTYDAAETLPAFEELVDRGLTDRIGVSNFEPHHLETAREVLDEPIFANQVECHPLLQQEELREYVERTDIELVGYSPLARGGVFDVPELSEIAEKHGVSEAQVSLAWLRETGVTAIPKATSEAHIRDNWESLDLELDGDDLATIEGIDRTDRQVHTSFAPDAWD</sequence>
<dbReference type="InterPro" id="IPR036812">
    <property type="entry name" value="NAD(P)_OxRdtase_dom_sf"/>
</dbReference>
<proteinExistence type="inferred from homology"/>
<evidence type="ECO:0000313" key="5">
    <source>
        <dbReference type="EMBL" id="QPV65143.1"/>
    </source>
</evidence>
<evidence type="ECO:0000256" key="3">
    <source>
        <dbReference type="ARBA" id="ARBA00023002"/>
    </source>
</evidence>
<dbReference type="Gene3D" id="3.20.20.100">
    <property type="entry name" value="NADP-dependent oxidoreductase domain"/>
    <property type="match status" value="1"/>
</dbReference>
<dbReference type="Pfam" id="PF00248">
    <property type="entry name" value="Aldo_ket_red"/>
    <property type="match status" value="1"/>
</dbReference>
<protein>
    <submittedName>
        <fullName evidence="5">Aldo/keto reductase</fullName>
    </submittedName>
</protein>
<name>A0A7U3WT79_9EURY</name>
<dbReference type="InterPro" id="IPR020471">
    <property type="entry name" value="AKR"/>
</dbReference>
<accession>A0A7U3WT79</accession>
<evidence type="ECO:0000256" key="2">
    <source>
        <dbReference type="ARBA" id="ARBA00022857"/>
    </source>
</evidence>
<feature type="domain" description="NADP-dependent oxidoreductase" evidence="4">
    <location>
        <begin position="5"/>
        <end position="247"/>
    </location>
</feature>
<dbReference type="InterPro" id="IPR023210">
    <property type="entry name" value="NADP_OxRdtase_dom"/>
</dbReference>
<dbReference type="OrthoDB" id="275427at2157"/>
<gene>
    <name evidence="5" type="ORF">I7X12_16555</name>
</gene>
<comment type="similarity">
    <text evidence="1">Belongs to the aldo/keto reductase family.</text>
</comment>
<reference evidence="5 6" key="1">
    <citation type="submission" date="2020-12" db="EMBL/GenBank/DDBJ databases">
        <title>Halosimplex halophilum sp. nov. and Halosimplex salinum sp. nov., two new members of the genus Halosimplex.</title>
        <authorList>
            <person name="Cui H.L."/>
        </authorList>
    </citation>
    <scope>NUCLEOTIDE SEQUENCE [LARGE SCALE GENOMIC DNA]</scope>
    <source>
        <strain evidence="5 6">YGH94</strain>
    </source>
</reference>
<evidence type="ECO:0000313" key="6">
    <source>
        <dbReference type="Proteomes" id="UP000595001"/>
    </source>
</evidence>